<evidence type="ECO:0000259" key="3">
    <source>
        <dbReference type="PROSITE" id="PS50977"/>
    </source>
</evidence>
<dbReference type="Gene3D" id="1.10.357.10">
    <property type="entry name" value="Tetracycline Repressor, domain 2"/>
    <property type="match status" value="1"/>
</dbReference>
<dbReference type="GO" id="GO:0003677">
    <property type="term" value="F:DNA binding"/>
    <property type="evidence" value="ECO:0007669"/>
    <property type="project" value="UniProtKB-UniRule"/>
</dbReference>
<dbReference type="PANTHER" id="PTHR43479:SF22">
    <property type="entry name" value="TRANSCRIPTIONAL REGULATOR, TETR FAMILY"/>
    <property type="match status" value="1"/>
</dbReference>
<dbReference type="InterPro" id="IPR009057">
    <property type="entry name" value="Homeodomain-like_sf"/>
</dbReference>
<dbReference type="OrthoDB" id="9812993at2"/>
<feature type="domain" description="HTH tetR-type" evidence="3">
    <location>
        <begin position="1"/>
        <end position="61"/>
    </location>
</feature>
<sequence length="276" mass="31898">MSKKQLIVDTSIELFAQNGIEATSVQHITEACGISKGAFYLHFKSKDELLLSIFDYFMKFILGKIDDFVNSSTAPKEKLHAFFLFNLSIFEEHASFAKVFIQEHMHSINQELFEKLKGYDNRLNHSLLQLLDQVYGDSIQETRYDLLVLMKGFLRAYSELILLQPMPHDFEKLSAMLVEKTDILAAHSKKAYVTEALLESESQLEVVTISAETVIEEIEDVQLHVTDPLELESLEILKEELVKEQPRKAVVTGLTHNISKQDRTEWLRYLLRQLRF</sequence>
<dbReference type="Proteomes" id="UP000265725">
    <property type="component" value="Chromosome"/>
</dbReference>
<reference evidence="5" key="1">
    <citation type="submission" date="2018-09" db="EMBL/GenBank/DDBJ databases">
        <authorList>
            <person name="Zhu H."/>
        </authorList>
    </citation>
    <scope>NUCLEOTIDE SEQUENCE [LARGE SCALE GENOMIC DNA]</scope>
    <source>
        <strain evidence="5">K2R23-3</strain>
    </source>
</reference>
<dbReference type="InterPro" id="IPR023772">
    <property type="entry name" value="DNA-bd_HTH_TetR-type_CS"/>
</dbReference>
<feature type="DNA-binding region" description="H-T-H motif" evidence="2">
    <location>
        <begin position="24"/>
        <end position="43"/>
    </location>
</feature>
<dbReference type="RefSeq" id="WP_119882249.1">
    <property type="nucleotide sequence ID" value="NZ_CP032418.1"/>
</dbReference>
<dbReference type="InterPro" id="IPR001647">
    <property type="entry name" value="HTH_TetR"/>
</dbReference>
<keyword evidence="1 2" id="KW-0238">DNA-binding</keyword>
<gene>
    <name evidence="4" type="ORF">D3873_00955</name>
</gene>
<dbReference type="Pfam" id="PF00440">
    <property type="entry name" value="TetR_N"/>
    <property type="match status" value="1"/>
</dbReference>
<protein>
    <submittedName>
        <fullName evidence="4">TetR/AcrR family transcriptional regulator</fullName>
    </submittedName>
</protein>
<evidence type="ECO:0000313" key="4">
    <source>
        <dbReference type="EMBL" id="AYC28504.1"/>
    </source>
</evidence>
<evidence type="ECO:0000313" key="5">
    <source>
        <dbReference type="Proteomes" id="UP000265725"/>
    </source>
</evidence>
<dbReference type="EMBL" id="CP032418">
    <property type="protein sequence ID" value="AYC28504.1"/>
    <property type="molecule type" value="Genomic_DNA"/>
</dbReference>
<accession>A0A385YPR9</accession>
<name>A0A385YPR9_9BACL</name>
<evidence type="ECO:0000256" key="2">
    <source>
        <dbReference type="PROSITE-ProRule" id="PRU00335"/>
    </source>
</evidence>
<dbReference type="PRINTS" id="PR00455">
    <property type="entry name" value="HTHTETR"/>
</dbReference>
<dbReference type="Gene3D" id="1.10.10.60">
    <property type="entry name" value="Homeodomain-like"/>
    <property type="match status" value="1"/>
</dbReference>
<dbReference type="PROSITE" id="PS01081">
    <property type="entry name" value="HTH_TETR_1"/>
    <property type="match status" value="1"/>
</dbReference>
<dbReference type="AlphaFoldDB" id="A0A385YPR9"/>
<dbReference type="PROSITE" id="PS50977">
    <property type="entry name" value="HTH_TETR_2"/>
    <property type="match status" value="1"/>
</dbReference>
<keyword evidence="5" id="KW-1185">Reference proteome</keyword>
<dbReference type="InterPro" id="IPR050624">
    <property type="entry name" value="HTH-type_Tx_Regulator"/>
</dbReference>
<dbReference type="PANTHER" id="PTHR43479">
    <property type="entry name" value="ACREF/ENVCD OPERON REPRESSOR-RELATED"/>
    <property type="match status" value="1"/>
</dbReference>
<evidence type="ECO:0000256" key="1">
    <source>
        <dbReference type="ARBA" id="ARBA00023125"/>
    </source>
</evidence>
<proteinExistence type="predicted"/>
<dbReference type="KEGG" id="paek:D3873_00955"/>
<dbReference type="SUPFAM" id="SSF46689">
    <property type="entry name" value="Homeodomain-like"/>
    <property type="match status" value="1"/>
</dbReference>
<organism evidence="4 5">
    <name type="scientific">Paenisporosarcina cavernae</name>
    <dbReference type="NCBI Taxonomy" id="2320858"/>
    <lineage>
        <taxon>Bacteria</taxon>
        <taxon>Bacillati</taxon>
        <taxon>Bacillota</taxon>
        <taxon>Bacilli</taxon>
        <taxon>Bacillales</taxon>
        <taxon>Caryophanaceae</taxon>
        <taxon>Paenisporosarcina</taxon>
    </lineage>
</organism>